<dbReference type="PANTHER" id="PTHR14237">
    <property type="entry name" value="MOLYBDOPTERIN COFACTOR SULFURASE MOSC"/>
    <property type="match status" value="1"/>
</dbReference>
<proteinExistence type="predicted"/>
<sequence>MLAKISQRFKKGDQKNQSHQFSTTHSSLDLSSREMEALTPPSSIWRSRSPKPSSRPATPSKRAPIPAYNGANDPNASSVFINQFPSDAQTQQRDDLPLWCYTDPAPSQFGRLPTSLSSPNLNSMKVEAVSPPSSIWRPRTPNPSSKVATRSQHTSKPKLTPAYSDFINRFPEYAETKQLDDLREREFRRLRQSRGVYMDYMGACLYPDFLVKEHSKLLTQQVVGNTHSDSPSSTLSEQHVLAARHAVLSFFDASPDEYVCIFTSNCTGALKIVGESFPFEPASRLVLAEDSHNSVNGIRRFAEKQGSTVEYVPSRLGGGFDESNMLDALRHGTDSPSLLALTGQSNISGFRPNLPVVLSAAKKQGYYTLLD</sequence>
<organism evidence="3 4">
    <name type="scientific">Serendipita vermifera MAFF 305830</name>
    <dbReference type="NCBI Taxonomy" id="933852"/>
    <lineage>
        <taxon>Eukaryota</taxon>
        <taxon>Fungi</taxon>
        <taxon>Dikarya</taxon>
        <taxon>Basidiomycota</taxon>
        <taxon>Agaricomycotina</taxon>
        <taxon>Agaricomycetes</taxon>
        <taxon>Sebacinales</taxon>
        <taxon>Serendipitaceae</taxon>
        <taxon>Serendipita</taxon>
    </lineage>
</organism>
<feature type="compositionally biased region" description="Polar residues" evidence="1">
    <location>
        <begin position="142"/>
        <end position="154"/>
    </location>
</feature>
<dbReference type="InterPro" id="IPR015424">
    <property type="entry name" value="PyrdxlP-dep_Trfase"/>
</dbReference>
<dbReference type="InterPro" id="IPR015421">
    <property type="entry name" value="PyrdxlP-dep_Trfase_major"/>
</dbReference>
<feature type="region of interest" description="Disordered" evidence="1">
    <location>
        <begin position="129"/>
        <end position="158"/>
    </location>
</feature>
<name>A0A0C3B1B9_SERVB</name>
<evidence type="ECO:0000313" key="3">
    <source>
        <dbReference type="EMBL" id="KIM25341.1"/>
    </source>
</evidence>
<feature type="domain" description="Aminotransferase class V" evidence="2">
    <location>
        <begin position="196"/>
        <end position="371"/>
    </location>
</feature>
<gene>
    <name evidence="3" type="ORF">M408DRAFT_26328</name>
</gene>
<feature type="compositionally biased region" description="Polar residues" evidence="1">
    <location>
        <begin position="17"/>
        <end position="30"/>
    </location>
</feature>
<dbReference type="EMBL" id="KN824315">
    <property type="protein sequence ID" value="KIM25341.1"/>
    <property type="molecule type" value="Genomic_DNA"/>
</dbReference>
<dbReference type="Pfam" id="PF00266">
    <property type="entry name" value="Aminotran_5"/>
    <property type="match status" value="1"/>
</dbReference>
<reference evidence="4" key="2">
    <citation type="submission" date="2015-01" db="EMBL/GenBank/DDBJ databases">
        <title>Evolutionary Origins and Diversification of the Mycorrhizal Mutualists.</title>
        <authorList>
            <consortium name="DOE Joint Genome Institute"/>
            <consortium name="Mycorrhizal Genomics Consortium"/>
            <person name="Kohler A."/>
            <person name="Kuo A."/>
            <person name="Nagy L.G."/>
            <person name="Floudas D."/>
            <person name="Copeland A."/>
            <person name="Barry K.W."/>
            <person name="Cichocki N."/>
            <person name="Veneault-Fourrey C."/>
            <person name="LaButti K."/>
            <person name="Lindquist E.A."/>
            <person name="Lipzen A."/>
            <person name="Lundell T."/>
            <person name="Morin E."/>
            <person name="Murat C."/>
            <person name="Riley R."/>
            <person name="Ohm R."/>
            <person name="Sun H."/>
            <person name="Tunlid A."/>
            <person name="Henrissat B."/>
            <person name="Grigoriev I.V."/>
            <person name="Hibbett D.S."/>
            <person name="Martin F."/>
        </authorList>
    </citation>
    <scope>NUCLEOTIDE SEQUENCE [LARGE SCALE GENOMIC DNA]</scope>
    <source>
        <strain evidence="4">MAFF 305830</strain>
    </source>
</reference>
<dbReference type="GO" id="GO:0008265">
    <property type="term" value="F:molybdenum cofactor sulfurtransferase activity"/>
    <property type="evidence" value="ECO:0007669"/>
    <property type="project" value="TreeGrafter"/>
</dbReference>
<dbReference type="STRING" id="933852.A0A0C3B1B9"/>
<feature type="non-terminal residue" evidence="3">
    <location>
        <position position="371"/>
    </location>
</feature>
<dbReference type="PANTHER" id="PTHR14237:SF80">
    <property type="entry name" value="MOLYBDENUM COFACTOR SULFURASE"/>
    <property type="match status" value="1"/>
</dbReference>
<evidence type="ECO:0000313" key="4">
    <source>
        <dbReference type="Proteomes" id="UP000054097"/>
    </source>
</evidence>
<dbReference type="InterPro" id="IPR000192">
    <property type="entry name" value="Aminotrans_V_dom"/>
</dbReference>
<evidence type="ECO:0000256" key="1">
    <source>
        <dbReference type="SAM" id="MobiDB-lite"/>
    </source>
</evidence>
<dbReference type="Proteomes" id="UP000054097">
    <property type="component" value="Unassembled WGS sequence"/>
</dbReference>
<dbReference type="GO" id="GO:0043545">
    <property type="term" value="P:molybdopterin cofactor metabolic process"/>
    <property type="evidence" value="ECO:0007669"/>
    <property type="project" value="TreeGrafter"/>
</dbReference>
<dbReference type="AlphaFoldDB" id="A0A0C3B1B9"/>
<evidence type="ECO:0000259" key="2">
    <source>
        <dbReference type="Pfam" id="PF00266"/>
    </source>
</evidence>
<keyword evidence="4" id="KW-1185">Reference proteome</keyword>
<feature type="region of interest" description="Disordered" evidence="1">
    <location>
        <begin position="1"/>
        <end position="80"/>
    </location>
</feature>
<dbReference type="Gene3D" id="3.40.640.10">
    <property type="entry name" value="Type I PLP-dependent aspartate aminotransferase-like (Major domain)"/>
    <property type="match status" value="1"/>
</dbReference>
<dbReference type="SUPFAM" id="SSF53383">
    <property type="entry name" value="PLP-dependent transferases"/>
    <property type="match status" value="1"/>
</dbReference>
<reference evidence="3 4" key="1">
    <citation type="submission" date="2014-04" db="EMBL/GenBank/DDBJ databases">
        <authorList>
            <consortium name="DOE Joint Genome Institute"/>
            <person name="Kuo A."/>
            <person name="Zuccaro A."/>
            <person name="Kohler A."/>
            <person name="Nagy L.G."/>
            <person name="Floudas D."/>
            <person name="Copeland A."/>
            <person name="Barry K.W."/>
            <person name="Cichocki N."/>
            <person name="Veneault-Fourrey C."/>
            <person name="LaButti K."/>
            <person name="Lindquist E.A."/>
            <person name="Lipzen A."/>
            <person name="Lundell T."/>
            <person name="Morin E."/>
            <person name="Murat C."/>
            <person name="Sun H."/>
            <person name="Tunlid A."/>
            <person name="Henrissat B."/>
            <person name="Grigoriev I.V."/>
            <person name="Hibbett D.S."/>
            <person name="Martin F."/>
            <person name="Nordberg H.P."/>
            <person name="Cantor M.N."/>
            <person name="Hua S.X."/>
        </authorList>
    </citation>
    <scope>NUCLEOTIDE SEQUENCE [LARGE SCALE GENOMIC DNA]</scope>
    <source>
        <strain evidence="3 4">MAFF 305830</strain>
    </source>
</reference>
<feature type="compositionally biased region" description="Low complexity" evidence="1">
    <location>
        <begin position="39"/>
        <end position="64"/>
    </location>
</feature>
<protein>
    <recommendedName>
        <fullName evidence="2">Aminotransferase class V domain-containing protein</fullName>
    </recommendedName>
</protein>
<accession>A0A0C3B1B9</accession>
<dbReference type="OrthoDB" id="10264306at2759"/>
<dbReference type="HOGENOM" id="CLU_747155_0_0_1"/>